<dbReference type="SUPFAM" id="SSF56281">
    <property type="entry name" value="Metallo-hydrolase/oxidoreductase"/>
    <property type="match status" value="1"/>
</dbReference>
<gene>
    <name evidence="7" type="ORF">BJ212DRAFT_1393289</name>
</gene>
<dbReference type="EMBL" id="JABBWG010000057">
    <property type="protein sequence ID" value="KAG1804479.1"/>
    <property type="molecule type" value="Genomic_DNA"/>
</dbReference>
<evidence type="ECO:0000256" key="5">
    <source>
        <dbReference type="ARBA" id="ARBA00022833"/>
    </source>
</evidence>
<reference evidence="7" key="1">
    <citation type="journal article" date="2020" name="New Phytol.">
        <title>Comparative genomics reveals dynamic genome evolution in host specialist ectomycorrhizal fungi.</title>
        <authorList>
            <person name="Lofgren L.A."/>
            <person name="Nguyen N.H."/>
            <person name="Vilgalys R."/>
            <person name="Ruytinx J."/>
            <person name="Liao H.L."/>
            <person name="Branco S."/>
            <person name="Kuo A."/>
            <person name="LaButti K."/>
            <person name="Lipzen A."/>
            <person name="Andreopoulos W."/>
            <person name="Pangilinan J."/>
            <person name="Riley R."/>
            <person name="Hundley H."/>
            <person name="Na H."/>
            <person name="Barry K."/>
            <person name="Grigoriev I.V."/>
            <person name="Stajich J.E."/>
            <person name="Kennedy P.G."/>
        </authorList>
    </citation>
    <scope>NUCLEOTIDE SEQUENCE</scope>
    <source>
        <strain evidence="7">MN1</strain>
    </source>
</reference>
<evidence type="ECO:0000259" key="6">
    <source>
        <dbReference type="SMART" id="SM00849"/>
    </source>
</evidence>
<dbReference type="AlphaFoldDB" id="A0A9P7J5Q1"/>
<dbReference type="GO" id="GO:0016787">
    <property type="term" value="F:hydrolase activity"/>
    <property type="evidence" value="ECO:0007669"/>
    <property type="project" value="UniProtKB-KW"/>
</dbReference>
<dbReference type="InterPro" id="IPR036866">
    <property type="entry name" value="RibonucZ/Hydroxyglut_hydro"/>
</dbReference>
<dbReference type="SMART" id="SM00849">
    <property type="entry name" value="Lactamase_B"/>
    <property type="match status" value="1"/>
</dbReference>
<proteinExistence type="inferred from homology"/>
<dbReference type="Proteomes" id="UP000807769">
    <property type="component" value="Unassembled WGS sequence"/>
</dbReference>
<evidence type="ECO:0000256" key="2">
    <source>
        <dbReference type="ARBA" id="ARBA00007749"/>
    </source>
</evidence>
<feature type="domain" description="Metallo-beta-lactamase" evidence="6">
    <location>
        <begin position="43"/>
        <end position="276"/>
    </location>
</feature>
<evidence type="ECO:0000313" key="8">
    <source>
        <dbReference type="Proteomes" id="UP000807769"/>
    </source>
</evidence>
<organism evidence="7 8">
    <name type="scientific">Suillus subaureus</name>
    <dbReference type="NCBI Taxonomy" id="48587"/>
    <lineage>
        <taxon>Eukaryota</taxon>
        <taxon>Fungi</taxon>
        <taxon>Dikarya</taxon>
        <taxon>Basidiomycota</taxon>
        <taxon>Agaricomycotina</taxon>
        <taxon>Agaricomycetes</taxon>
        <taxon>Agaricomycetidae</taxon>
        <taxon>Boletales</taxon>
        <taxon>Suillineae</taxon>
        <taxon>Suillaceae</taxon>
        <taxon>Suillus</taxon>
    </lineage>
</organism>
<name>A0A9P7J5Q1_9AGAM</name>
<comment type="similarity">
    <text evidence="2">Belongs to the metallo-beta-lactamase superfamily.</text>
</comment>
<dbReference type="GeneID" id="64631113"/>
<comment type="cofactor">
    <cofactor evidence="1">
        <name>Zn(2+)</name>
        <dbReference type="ChEBI" id="CHEBI:29105"/>
    </cofactor>
</comment>
<dbReference type="PANTHER" id="PTHR42978">
    <property type="entry name" value="QUORUM-QUENCHING LACTONASE YTNP-RELATED-RELATED"/>
    <property type="match status" value="1"/>
</dbReference>
<evidence type="ECO:0000313" key="7">
    <source>
        <dbReference type="EMBL" id="KAG1804479.1"/>
    </source>
</evidence>
<dbReference type="CDD" id="cd07730">
    <property type="entry name" value="metallo-hydrolase-like_MBL-fold"/>
    <property type="match status" value="1"/>
</dbReference>
<keyword evidence="5" id="KW-0862">Zinc</keyword>
<evidence type="ECO:0000256" key="3">
    <source>
        <dbReference type="ARBA" id="ARBA00022723"/>
    </source>
</evidence>
<accession>A0A9P7J5Q1</accession>
<dbReference type="InterPro" id="IPR001279">
    <property type="entry name" value="Metallo-B-lactamas"/>
</dbReference>
<evidence type="ECO:0000256" key="1">
    <source>
        <dbReference type="ARBA" id="ARBA00001947"/>
    </source>
</evidence>
<protein>
    <submittedName>
        <fullName evidence="7">Beta-lactamase-like protein</fullName>
    </submittedName>
</protein>
<dbReference type="Gene3D" id="3.60.15.10">
    <property type="entry name" value="Ribonuclease Z/Hydroxyacylglutathione hydrolase-like"/>
    <property type="match status" value="1"/>
</dbReference>
<evidence type="ECO:0000256" key="4">
    <source>
        <dbReference type="ARBA" id="ARBA00022801"/>
    </source>
</evidence>
<dbReference type="Pfam" id="PF00753">
    <property type="entry name" value="Lactamase_B"/>
    <property type="match status" value="1"/>
</dbReference>
<sequence>MSLPSPAADQAYMNVSALEAGSLRVPLQIVVAGSSPTDAVRNPSLAFLLRHSKSGHQVVFDLGIRRDIFSLPPAVQRRIQHFDFQPEVPQDVAESLKAGGTQPEQIDTVVVSHLHWDHIGDPEPFKNATFVVGEQCKEILATGYPVTEDAGFSSTAIPIERTRFLSELDMNSFIGPYSNAIDYFGDGSMYIVDAPGHIGGHVNILARTSAEGSWILLGGDSAGDFRLITGEKEIGHYTDVNGCFRCIHANKELALENIERIKGLLSNSKVQVLIAHDVVWYEDNRGGPAFYPGIIPAKA</sequence>
<dbReference type="OrthoDB" id="10250730at2759"/>
<keyword evidence="4" id="KW-0378">Hydrolase</keyword>
<dbReference type="RefSeq" id="XP_041186959.1">
    <property type="nucleotide sequence ID" value="XM_041337097.1"/>
</dbReference>
<dbReference type="GO" id="GO:0046872">
    <property type="term" value="F:metal ion binding"/>
    <property type="evidence" value="ECO:0007669"/>
    <property type="project" value="UniProtKB-KW"/>
</dbReference>
<keyword evidence="3" id="KW-0479">Metal-binding</keyword>
<dbReference type="PANTHER" id="PTHR42978:SF2">
    <property type="entry name" value="102 KBASES UNSTABLE REGION: FROM 1 TO 119443"/>
    <property type="match status" value="1"/>
</dbReference>
<comment type="caution">
    <text evidence="7">The sequence shown here is derived from an EMBL/GenBank/DDBJ whole genome shotgun (WGS) entry which is preliminary data.</text>
</comment>
<keyword evidence="8" id="KW-1185">Reference proteome</keyword>
<dbReference type="InterPro" id="IPR051013">
    <property type="entry name" value="MBL_superfamily_lactonases"/>
</dbReference>